<evidence type="ECO:0000313" key="3">
    <source>
        <dbReference type="Proteomes" id="UP000514411"/>
    </source>
</evidence>
<dbReference type="EMBL" id="LR861807">
    <property type="protein sequence ID" value="CAD1787081.1"/>
    <property type="molecule type" value="Genomic_DNA"/>
</dbReference>
<reference evidence="1 3" key="1">
    <citation type="submission" date="2020-07" db="EMBL/GenBank/DDBJ databases">
        <authorList>
            <person name="Teixeira M."/>
        </authorList>
    </citation>
    <scope>NUCLEOTIDE SEQUENCE</scope>
    <source>
        <strain evidence="2">3</strain>
        <strain evidence="1">Xanthomonas arboricola pv. juglandis CPBF 427</strain>
    </source>
</reference>
<dbReference type="AlphaFoldDB" id="A0A2N7UZD2"/>
<evidence type="ECO:0000313" key="2">
    <source>
        <dbReference type="EMBL" id="CAD1787081.1"/>
    </source>
</evidence>
<sequence>MIGSHLDALVGNDDAVMHDLFSATRQLLRIYEMPMTALFQLVEALERRAGSMEDLSLGELLMMVGSVEVTP</sequence>
<protein>
    <submittedName>
        <fullName evidence="1">Uncharacterized protein</fullName>
    </submittedName>
</protein>
<dbReference type="RefSeq" id="WP_016905091.1">
    <property type="nucleotide sequence ID" value="NZ_CP168206.1"/>
</dbReference>
<gene>
    <name evidence="2" type="ORF">XSP_000466</name>
    <name evidence="1" type="ORF">XSP_000467</name>
</gene>
<dbReference type="OrthoDB" id="6002034at2"/>
<organism evidence="1">
    <name type="scientific">Xanthomonas campestris pv. juglandis</name>
    <name type="common">Xanthomonas arboricola pv. juglandis</name>
    <dbReference type="NCBI Taxonomy" id="195709"/>
    <lineage>
        <taxon>Bacteria</taxon>
        <taxon>Pseudomonadati</taxon>
        <taxon>Pseudomonadota</taxon>
        <taxon>Gammaproteobacteria</taxon>
        <taxon>Lysobacterales</taxon>
        <taxon>Lysobacteraceae</taxon>
        <taxon>Xanthomonas</taxon>
    </lineage>
</organism>
<name>A0A2N7UZD2_XANCJ</name>
<dbReference type="EMBL" id="LR824643">
    <property type="protein sequence ID" value="CAD0312679.1"/>
    <property type="molecule type" value="Genomic_DNA"/>
</dbReference>
<dbReference type="Proteomes" id="UP000514411">
    <property type="component" value="Chromosome"/>
</dbReference>
<evidence type="ECO:0000313" key="1">
    <source>
        <dbReference type="EMBL" id="CAD0312679.1"/>
    </source>
</evidence>
<accession>A0A2N7UZD2</accession>
<proteinExistence type="predicted"/>